<dbReference type="FunFam" id="3.40.50.300:FF:000225">
    <property type="entry name" value="Thymidylate kinase"/>
    <property type="match status" value="1"/>
</dbReference>
<evidence type="ECO:0000256" key="4">
    <source>
        <dbReference type="ARBA" id="ARBA00022679"/>
    </source>
</evidence>
<dbReference type="GO" id="GO:0005524">
    <property type="term" value="F:ATP binding"/>
    <property type="evidence" value="ECO:0007669"/>
    <property type="project" value="UniProtKB-UniRule"/>
</dbReference>
<keyword evidence="6 11" id="KW-0547">Nucleotide-binding</keyword>
<dbReference type="GO" id="GO:0006227">
    <property type="term" value="P:dUDP biosynthetic process"/>
    <property type="evidence" value="ECO:0007669"/>
    <property type="project" value="TreeGrafter"/>
</dbReference>
<dbReference type="Pfam" id="PF02223">
    <property type="entry name" value="Thymidylate_kin"/>
    <property type="match status" value="1"/>
</dbReference>
<evidence type="ECO:0000256" key="2">
    <source>
        <dbReference type="ARBA" id="ARBA00012980"/>
    </source>
</evidence>
<sequence length="232" mass="25583">MAVLFQANFGKIEVTINKGIKMTRGKLITFEGPDGAGKTTVLERLVPLLQAALGQTIVTTREPGGVAIAEKIRQLILDVSHTTMDDKTELLLYIAARRQHLVEKIMPALESGHLVLVDRFIDSSVAYQGAGRGLDKQAIQWLNHFATDGVDPDLTLYFDVPSELGLARIAQNTEREINRLDLEQLDLHQRVRKGYLELALENPQRIVKIDASQDLESVVSAALAAIITHSQA</sequence>
<dbReference type="CDD" id="cd01672">
    <property type="entry name" value="TMPK"/>
    <property type="match status" value="1"/>
</dbReference>
<dbReference type="Gene3D" id="3.40.50.300">
    <property type="entry name" value="P-loop containing nucleotide triphosphate hydrolases"/>
    <property type="match status" value="1"/>
</dbReference>
<keyword evidence="5 11" id="KW-0545">Nucleotide biosynthesis</keyword>
<evidence type="ECO:0000256" key="8">
    <source>
        <dbReference type="ARBA" id="ARBA00022840"/>
    </source>
</evidence>
<dbReference type="PANTHER" id="PTHR10344:SF4">
    <property type="entry name" value="UMP-CMP KINASE 2, MITOCHONDRIAL"/>
    <property type="match status" value="1"/>
</dbReference>
<dbReference type="HAMAP" id="MF_00165">
    <property type="entry name" value="Thymidylate_kinase"/>
    <property type="match status" value="1"/>
</dbReference>
<dbReference type="InterPro" id="IPR039430">
    <property type="entry name" value="Thymidylate_kin-like_dom"/>
</dbReference>
<dbReference type="AlphaFoldDB" id="B4U4M5"/>
<evidence type="ECO:0000256" key="9">
    <source>
        <dbReference type="ARBA" id="ARBA00048743"/>
    </source>
</evidence>
<dbReference type="GO" id="GO:0006235">
    <property type="term" value="P:dTTP biosynthetic process"/>
    <property type="evidence" value="ECO:0007669"/>
    <property type="project" value="UniProtKB-UniRule"/>
</dbReference>
<dbReference type="InterPro" id="IPR027417">
    <property type="entry name" value="P-loop_NTPase"/>
</dbReference>
<dbReference type="GO" id="GO:0005829">
    <property type="term" value="C:cytosol"/>
    <property type="evidence" value="ECO:0007669"/>
    <property type="project" value="TreeGrafter"/>
</dbReference>
<dbReference type="KEGG" id="sez:Sez_1611"/>
<dbReference type="EC" id="2.7.4.9" evidence="2 11"/>
<keyword evidence="4 11" id="KW-0808">Transferase</keyword>
<protein>
    <recommendedName>
        <fullName evidence="3 11">Thymidylate kinase</fullName>
        <ecNumber evidence="2 11">2.7.4.9</ecNumber>
    </recommendedName>
    <alternativeName>
        <fullName evidence="11">dTMP kinase</fullName>
    </alternativeName>
</protein>
<dbReference type="NCBIfam" id="TIGR00041">
    <property type="entry name" value="DTMP_kinase"/>
    <property type="match status" value="1"/>
</dbReference>
<feature type="domain" description="Thymidylate kinase-like" evidence="12">
    <location>
        <begin position="30"/>
        <end position="220"/>
    </location>
</feature>
<comment type="similarity">
    <text evidence="1 11">Belongs to the thymidylate kinase family.</text>
</comment>
<accession>B4U4M5</accession>
<evidence type="ECO:0000313" key="14">
    <source>
        <dbReference type="Proteomes" id="UP000001873"/>
    </source>
</evidence>
<dbReference type="InterPro" id="IPR018094">
    <property type="entry name" value="Thymidylate_kinase"/>
</dbReference>
<dbReference type="Proteomes" id="UP000001873">
    <property type="component" value="Chromosome"/>
</dbReference>
<dbReference type="EMBL" id="CP001129">
    <property type="protein sequence ID" value="ACG62942.1"/>
    <property type="molecule type" value="Genomic_DNA"/>
</dbReference>
<dbReference type="InterPro" id="IPR018095">
    <property type="entry name" value="Thymidylate_kin_CS"/>
</dbReference>
<evidence type="ECO:0000313" key="13">
    <source>
        <dbReference type="EMBL" id="ACG62942.1"/>
    </source>
</evidence>
<reference evidence="13 14" key="1">
    <citation type="journal article" date="2008" name="PLoS ONE">
        <title>Genome sequence of a lancefield group C Streptococcus zooepidemicus strain causing epidemic nephritis: new information about an old disease.</title>
        <authorList>
            <person name="Beres S.B."/>
            <person name="Sesso R."/>
            <person name="Pinto S.W.L."/>
            <person name="Hoe N.P."/>
            <person name="Porcella S.F."/>
            <person name="Deleo F.R."/>
            <person name="Musser J.M."/>
        </authorList>
    </citation>
    <scope>NUCLEOTIDE SEQUENCE [LARGE SCALE GENOMIC DNA]</scope>
    <source>
        <strain evidence="13 14">MGCS10565</strain>
    </source>
</reference>
<dbReference type="SUPFAM" id="SSF52540">
    <property type="entry name" value="P-loop containing nucleoside triphosphate hydrolases"/>
    <property type="match status" value="1"/>
</dbReference>
<evidence type="ECO:0000256" key="5">
    <source>
        <dbReference type="ARBA" id="ARBA00022727"/>
    </source>
</evidence>
<dbReference type="HOGENOM" id="CLU_049131_0_2_9"/>
<organism evidence="13 14">
    <name type="scientific">Streptococcus equi subsp. zooepidemicus (strain MGCS10565)</name>
    <dbReference type="NCBI Taxonomy" id="552526"/>
    <lineage>
        <taxon>Bacteria</taxon>
        <taxon>Bacillati</taxon>
        <taxon>Bacillota</taxon>
        <taxon>Bacilli</taxon>
        <taxon>Lactobacillales</taxon>
        <taxon>Streptococcaceae</taxon>
        <taxon>Streptococcus</taxon>
    </lineage>
</organism>
<evidence type="ECO:0000256" key="3">
    <source>
        <dbReference type="ARBA" id="ARBA00017144"/>
    </source>
</evidence>
<comment type="function">
    <text evidence="10 11">Phosphorylation of dTMP to form dTDP in both de novo and salvage pathways of dTTP synthesis.</text>
</comment>
<evidence type="ECO:0000259" key="12">
    <source>
        <dbReference type="Pfam" id="PF02223"/>
    </source>
</evidence>
<comment type="catalytic activity">
    <reaction evidence="9 11">
        <text>dTMP + ATP = dTDP + ADP</text>
        <dbReference type="Rhea" id="RHEA:13517"/>
        <dbReference type="ChEBI" id="CHEBI:30616"/>
        <dbReference type="ChEBI" id="CHEBI:58369"/>
        <dbReference type="ChEBI" id="CHEBI:63528"/>
        <dbReference type="ChEBI" id="CHEBI:456216"/>
        <dbReference type="EC" id="2.7.4.9"/>
    </reaction>
</comment>
<evidence type="ECO:0000256" key="11">
    <source>
        <dbReference type="HAMAP-Rule" id="MF_00165"/>
    </source>
</evidence>
<evidence type="ECO:0000256" key="7">
    <source>
        <dbReference type="ARBA" id="ARBA00022777"/>
    </source>
</evidence>
<dbReference type="PROSITE" id="PS01331">
    <property type="entry name" value="THYMIDYLATE_KINASE"/>
    <property type="match status" value="1"/>
</dbReference>
<dbReference type="GO" id="GO:0006233">
    <property type="term" value="P:dTDP biosynthetic process"/>
    <property type="evidence" value="ECO:0007669"/>
    <property type="project" value="InterPro"/>
</dbReference>
<keyword evidence="8 11" id="KW-0067">ATP-binding</keyword>
<evidence type="ECO:0000256" key="10">
    <source>
        <dbReference type="ARBA" id="ARBA00057735"/>
    </source>
</evidence>
<dbReference type="GO" id="GO:0004798">
    <property type="term" value="F:dTMP kinase activity"/>
    <property type="evidence" value="ECO:0007669"/>
    <property type="project" value="UniProtKB-UniRule"/>
</dbReference>
<evidence type="ECO:0000256" key="6">
    <source>
        <dbReference type="ARBA" id="ARBA00022741"/>
    </source>
</evidence>
<gene>
    <name evidence="11 13" type="primary">tmk</name>
    <name evidence="13" type="ordered locus">Sez_1611</name>
</gene>
<evidence type="ECO:0000256" key="1">
    <source>
        <dbReference type="ARBA" id="ARBA00009776"/>
    </source>
</evidence>
<keyword evidence="7 11" id="KW-0418">Kinase</keyword>
<feature type="binding site" evidence="11">
    <location>
        <begin position="32"/>
        <end position="39"/>
    </location>
    <ligand>
        <name>ATP</name>
        <dbReference type="ChEBI" id="CHEBI:30616"/>
    </ligand>
</feature>
<name>B4U4M5_STREM</name>
<proteinExistence type="inferred from homology"/>
<dbReference type="PANTHER" id="PTHR10344">
    <property type="entry name" value="THYMIDYLATE KINASE"/>
    <property type="match status" value="1"/>
</dbReference>